<reference evidence="2" key="1">
    <citation type="submission" date="2020-08" db="EMBL/GenBank/DDBJ databases">
        <title>Genome sequencing and assembly of the red palm weevil Rhynchophorus ferrugineus.</title>
        <authorList>
            <person name="Dias G.B."/>
            <person name="Bergman C.M."/>
            <person name="Manee M."/>
        </authorList>
    </citation>
    <scope>NUCLEOTIDE SEQUENCE</scope>
    <source>
        <strain evidence="2">AA-2017</strain>
        <tissue evidence="2">Whole larva</tissue>
    </source>
</reference>
<comment type="caution">
    <text evidence="2">The sequence shown here is derived from an EMBL/GenBank/DDBJ whole genome shotgun (WGS) entry which is preliminary data.</text>
</comment>
<dbReference type="AlphaFoldDB" id="A0A834IZ52"/>
<name>A0A834IZ52_RHYFE</name>
<sequence length="113" mass="11912">MGRRRRRVGSLGGSSKSNISKNAAPNMASFICRCATNFVNFQRSGHKPPSYFIQMTGKEAVANLGDQVEGPGGGGGGGCFGTGSGGWSAERLEVNWRGLHQLLNDTLRFGAGH</sequence>
<organism evidence="2 3">
    <name type="scientific">Rhynchophorus ferrugineus</name>
    <name type="common">Red palm weevil</name>
    <name type="synonym">Curculio ferrugineus</name>
    <dbReference type="NCBI Taxonomy" id="354439"/>
    <lineage>
        <taxon>Eukaryota</taxon>
        <taxon>Metazoa</taxon>
        <taxon>Ecdysozoa</taxon>
        <taxon>Arthropoda</taxon>
        <taxon>Hexapoda</taxon>
        <taxon>Insecta</taxon>
        <taxon>Pterygota</taxon>
        <taxon>Neoptera</taxon>
        <taxon>Endopterygota</taxon>
        <taxon>Coleoptera</taxon>
        <taxon>Polyphaga</taxon>
        <taxon>Cucujiformia</taxon>
        <taxon>Curculionidae</taxon>
        <taxon>Dryophthorinae</taxon>
        <taxon>Rhynchophorus</taxon>
    </lineage>
</organism>
<accession>A0A834IZ52</accession>
<gene>
    <name evidence="2" type="ORF">GWI33_003196</name>
</gene>
<keyword evidence="3" id="KW-1185">Reference proteome</keyword>
<dbReference type="EMBL" id="JAACXV010000018">
    <property type="protein sequence ID" value="KAF7286930.1"/>
    <property type="molecule type" value="Genomic_DNA"/>
</dbReference>
<evidence type="ECO:0000313" key="3">
    <source>
        <dbReference type="Proteomes" id="UP000625711"/>
    </source>
</evidence>
<proteinExistence type="predicted"/>
<protein>
    <submittedName>
        <fullName evidence="2">Uncharacterized protein</fullName>
    </submittedName>
</protein>
<evidence type="ECO:0000313" key="2">
    <source>
        <dbReference type="EMBL" id="KAF7286930.1"/>
    </source>
</evidence>
<feature type="region of interest" description="Disordered" evidence="1">
    <location>
        <begin position="1"/>
        <end position="21"/>
    </location>
</feature>
<dbReference type="Proteomes" id="UP000625711">
    <property type="component" value="Unassembled WGS sequence"/>
</dbReference>
<evidence type="ECO:0000256" key="1">
    <source>
        <dbReference type="SAM" id="MobiDB-lite"/>
    </source>
</evidence>